<evidence type="ECO:0000256" key="7">
    <source>
        <dbReference type="SAM" id="MobiDB-lite"/>
    </source>
</evidence>
<dbReference type="Pfam" id="PF00194">
    <property type="entry name" value="Carb_anhydrase"/>
    <property type="match status" value="1"/>
</dbReference>
<dbReference type="Gene3D" id="3.10.200.10">
    <property type="entry name" value="Alpha carbonic anhydrase"/>
    <property type="match status" value="1"/>
</dbReference>
<feature type="non-terminal residue" evidence="11">
    <location>
        <position position="1"/>
    </location>
</feature>
<dbReference type="AlphaFoldDB" id="A0A091Q331"/>
<dbReference type="PANTHER" id="PTHR18952:SF84">
    <property type="entry name" value="CARBONIC ANHYDRASE 14"/>
    <property type="match status" value="1"/>
</dbReference>
<dbReference type="SUPFAM" id="SSF49265">
    <property type="entry name" value="Fibronectin type III"/>
    <property type="match status" value="1"/>
</dbReference>
<sequence length="716" mass="79140">HWYFLAGTYGPEHWVTSSEKCGGSHQSPIDIVDHQAHVGDEYQELQLDGFDNESSNKTWMKNTGKTGVQLLLKDDYFVSGAGLPGRFKAEKVEFHWGQSNGSAGSEHSINGKRFPVEMQIYFYNPDDFDSFGTAVLENRVVGAMAVFFQVSQRDNSALDPIIHGLKGVVHHEKETFLDPFVLRDLLPTSLGSYYRYAGSLTTPPCSEIVEWIVFRKPVPISYHQLEAFYSIFTTEQQDHVKSVEYLRNNFRPQQNLNNRKVSKSAVKDAWSQDMTDILENPLGTEASKACSTPPVNMKVQPVNRTALLVTWNQPETIYHPPIMNYMISYSWTKNEDEKEKTFTKDSDKDLKAIISHVSPDILYLFRVQAVCRNEMRSDFSQTMLFQANTTRIFEGTRIVKTGVPTASPASSADMAPISSGSSTWTSSGLPFSFVSMATGMGPSSSGSQATVASVVTSTLLAGLGFSGVVAATEAAAAASPGPERDSALTKDSEGAEEGEKDEKSESEDGEREHEEEEEKDAEKKEKNRAAAAAEAHNSTEPSVATDSPNRTAEEEGNKTISGKEPNQNFAPTAGGPEEESFDEADAQPQPLPSTQVPPAFTNELYLGKIPRRPETTRKPPPKEDRFPEEYPSDNKFITINPADKNSSSMATRPSPGKMEWIIPLIVVSALTFVCLILLIAVLVYWRKCFQTAHFYVEDSSSPRVVPNESIPIIPIP</sequence>
<dbReference type="SMART" id="SM01057">
    <property type="entry name" value="Carb_anhydrase"/>
    <property type="match status" value="1"/>
</dbReference>
<feature type="non-terminal residue" evidence="11">
    <location>
        <position position="716"/>
    </location>
</feature>
<dbReference type="InterPro" id="IPR023561">
    <property type="entry name" value="Carbonic_anhydrase_a-class"/>
</dbReference>
<feature type="compositionally biased region" description="Polar residues" evidence="7">
    <location>
        <begin position="539"/>
        <end position="550"/>
    </location>
</feature>
<protein>
    <submittedName>
        <fullName evidence="11">Receptor-type tyrosine-protein phosphatase gamma</fullName>
    </submittedName>
</protein>
<feature type="compositionally biased region" description="Acidic residues" evidence="7">
    <location>
        <begin position="576"/>
        <end position="585"/>
    </location>
</feature>
<gene>
    <name evidence="11" type="ORF">N330_14002</name>
</gene>
<evidence type="ECO:0000256" key="2">
    <source>
        <dbReference type="ARBA" id="ARBA00010718"/>
    </source>
</evidence>
<dbReference type="FunFam" id="3.10.200.10:FF:000005">
    <property type="entry name" value="receptor-type tyrosine-protein phosphatase gamma isoform X1"/>
    <property type="match status" value="1"/>
</dbReference>
<dbReference type="SUPFAM" id="SSF51069">
    <property type="entry name" value="Carbonic anhydrase"/>
    <property type="match status" value="1"/>
</dbReference>
<feature type="compositionally biased region" description="Basic and acidic residues" evidence="7">
    <location>
        <begin position="482"/>
        <end position="493"/>
    </location>
</feature>
<comment type="subcellular location">
    <subcellularLocation>
        <location evidence="1">Membrane</location>
        <topology evidence="1">Single-pass type I membrane protein</topology>
    </subcellularLocation>
</comment>
<evidence type="ECO:0000259" key="9">
    <source>
        <dbReference type="PROSITE" id="PS50853"/>
    </source>
</evidence>
<keyword evidence="11" id="KW-0675">Receptor</keyword>
<comment type="similarity">
    <text evidence="2">Belongs to the alpha-carbonic anhydrase family.</text>
</comment>
<dbReference type="CDD" id="cd03122">
    <property type="entry name" value="alpha_CARP_receptor_like"/>
    <property type="match status" value="1"/>
</dbReference>
<evidence type="ECO:0000256" key="1">
    <source>
        <dbReference type="ARBA" id="ARBA00004479"/>
    </source>
</evidence>
<dbReference type="Pfam" id="PF00041">
    <property type="entry name" value="fn3"/>
    <property type="match status" value="1"/>
</dbReference>
<dbReference type="Proteomes" id="UP000053001">
    <property type="component" value="Unassembled WGS sequence"/>
</dbReference>
<evidence type="ECO:0000313" key="12">
    <source>
        <dbReference type="Proteomes" id="UP000053001"/>
    </source>
</evidence>
<dbReference type="GO" id="GO:0008270">
    <property type="term" value="F:zinc ion binding"/>
    <property type="evidence" value="ECO:0007669"/>
    <property type="project" value="InterPro"/>
</dbReference>
<dbReference type="InterPro" id="IPR041887">
    <property type="entry name" value="Alpha_CARP_receptor-type"/>
</dbReference>
<keyword evidence="3 8" id="KW-0812">Transmembrane</keyword>
<feature type="region of interest" description="Disordered" evidence="7">
    <location>
        <begin position="404"/>
        <end position="424"/>
    </location>
</feature>
<feature type="compositionally biased region" description="Low complexity" evidence="7">
    <location>
        <begin position="529"/>
        <end position="538"/>
    </location>
</feature>
<reference evidence="11 12" key="1">
    <citation type="submission" date="2014-04" db="EMBL/GenBank/DDBJ databases">
        <title>Genome evolution of avian class.</title>
        <authorList>
            <person name="Zhang G."/>
            <person name="Li C."/>
        </authorList>
    </citation>
    <scope>NUCLEOTIDE SEQUENCE [LARGE SCALE GENOMIC DNA]</scope>
    <source>
        <strain evidence="11">BGI_N330</strain>
    </source>
</reference>
<dbReference type="InterPro" id="IPR036398">
    <property type="entry name" value="CA_dom_sf"/>
</dbReference>
<dbReference type="SMART" id="SM00060">
    <property type="entry name" value="FN3"/>
    <property type="match status" value="1"/>
</dbReference>
<organism evidence="11 12">
    <name type="scientific">Leptosomus discolor</name>
    <name type="common">Madagascar cuckoo roller</name>
    <name type="synonym">Cuculus discolor</name>
    <dbReference type="NCBI Taxonomy" id="188344"/>
    <lineage>
        <taxon>Eukaryota</taxon>
        <taxon>Metazoa</taxon>
        <taxon>Chordata</taxon>
        <taxon>Craniata</taxon>
        <taxon>Vertebrata</taxon>
        <taxon>Euteleostomi</taxon>
        <taxon>Archelosauria</taxon>
        <taxon>Archosauria</taxon>
        <taxon>Dinosauria</taxon>
        <taxon>Saurischia</taxon>
        <taxon>Theropoda</taxon>
        <taxon>Coelurosauria</taxon>
        <taxon>Aves</taxon>
        <taxon>Neognathae</taxon>
        <taxon>Neoaves</taxon>
        <taxon>Telluraves</taxon>
        <taxon>Coraciimorphae</taxon>
        <taxon>Coraciiformes</taxon>
        <taxon>Leptosomidae</taxon>
        <taxon>Leptosomus</taxon>
    </lineage>
</organism>
<dbReference type="InterPro" id="IPR013783">
    <property type="entry name" value="Ig-like_fold"/>
</dbReference>
<dbReference type="EMBL" id="KK685363">
    <property type="protein sequence ID" value="KFQ14340.1"/>
    <property type="molecule type" value="Genomic_DNA"/>
</dbReference>
<feature type="domain" description="Fibronectin type-III" evidence="9">
    <location>
        <begin position="293"/>
        <end position="392"/>
    </location>
</feature>
<dbReference type="Gene3D" id="2.60.40.10">
    <property type="entry name" value="Immunoglobulins"/>
    <property type="match status" value="1"/>
</dbReference>
<evidence type="ECO:0000256" key="3">
    <source>
        <dbReference type="ARBA" id="ARBA00022692"/>
    </source>
</evidence>
<dbReference type="PROSITE" id="PS50853">
    <property type="entry name" value="FN3"/>
    <property type="match status" value="1"/>
</dbReference>
<dbReference type="InterPro" id="IPR001148">
    <property type="entry name" value="CA_dom"/>
</dbReference>
<keyword evidence="5 8" id="KW-1133">Transmembrane helix</keyword>
<keyword evidence="12" id="KW-1185">Reference proteome</keyword>
<feature type="compositionally biased region" description="Polar residues" evidence="7">
    <location>
        <begin position="558"/>
        <end position="570"/>
    </location>
</feature>
<evidence type="ECO:0000256" key="8">
    <source>
        <dbReference type="SAM" id="Phobius"/>
    </source>
</evidence>
<dbReference type="InterPro" id="IPR003961">
    <property type="entry name" value="FN3_dom"/>
</dbReference>
<name>A0A091Q331_LEPDC</name>
<evidence type="ECO:0000256" key="6">
    <source>
        <dbReference type="ARBA" id="ARBA00023180"/>
    </source>
</evidence>
<evidence type="ECO:0000256" key="5">
    <source>
        <dbReference type="ARBA" id="ARBA00022989"/>
    </source>
</evidence>
<proteinExistence type="inferred from homology"/>
<dbReference type="PROSITE" id="PS51144">
    <property type="entry name" value="ALPHA_CA_2"/>
    <property type="match status" value="1"/>
</dbReference>
<dbReference type="FunFam" id="2.60.40.10:FF:000255">
    <property type="entry name" value="receptor-type tyrosine-protein phosphatase gamma isoform X2"/>
    <property type="match status" value="1"/>
</dbReference>
<keyword evidence="6" id="KW-0325">Glycoprotein</keyword>
<keyword evidence="8" id="KW-0472">Membrane</keyword>
<feature type="transmembrane region" description="Helical" evidence="8">
    <location>
        <begin position="660"/>
        <end position="685"/>
    </location>
</feature>
<feature type="compositionally biased region" description="Basic and acidic residues" evidence="7">
    <location>
        <begin position="611"/>
        <end position="628"/>
    </location>
</feature>
<dbReference type="CDD" id="cd00063">
    <property type="entry name" value="FN3"/>
    <property type="match status" value="1"/>
</dbReference>
<dbReference type="InterPro" id="IPR036116">
    <property type="entry name" value="FN3_sf"/>
</dbReference>
<feature type="region of interest" description="Disordered" evidence="7">
    <location>
        <begin position="475"/>
        <end position="651"/>
    </location>
</feature>
<feature type="domain" description="Alpha-carbonic anhydrase" evidence="10">
    <location>
        <begin position="1"/>
        <end position="265"/>
    </location>
</feature>
<feature type="compositionally biased region" description="Acidic residues" evidence="7">
    <location>
        <begin position="494"/>
        <end position="519"/>
    </location>
</feature>
<dbReference type="GO" id="GO:0004089">
    <property type="term" value="F:carbonate dehydratase activity"/>
    <property type="evidence" value="ECO:0007669"/>
    <property type="project" value="InterPro"/>
</dbReference>
<dbReference type="GO" id="GO:0005886">
    <property type="term" value="C:plasma membrane"/>
    <property type="evidence" value="ECO:0007669"/>
    <property type="project" value="TreeGrafter"/>
</dbReference>
<evidence type="ECO:0000256" key="4">
    <source>
        <dbReference type="ARBA" id="ARBA00022737"/>
    </source>
</evidence>
<evidence type="ECO:0000259" key="10">
    <source>
        <dbReference type="PROSITE" id="PS51144"/>
    </source>
</evidence>
<dbReference type="PANTHER" id="PTHR18952">
    <property type="entry name" value="CARBONIC ANHYDRASE"/>
    <property type="match status" value="1"/>
</dbReference>
<evidence type="ECO:0000313" key="11">
    <source>
        <dbReference type="EMBL" id="KFQ14340.1"/>
    </source>
</evidence>
<accession>A0A091Q331</accession>
<keyword evidence="4" id="KW-0677">Repeat</keyword>